<name>A0A6P2CVY4_9BACT</name>
<dbReference type="EMBL" id="LR593886">
    <property type="protein sequence ID" value="VTR93099.1"/>
    <property type="molecule type" value="Genomic_DNA"/>
</dbReference>
<proteinExistence type="predicted"/>
<evidence type="ECO:0000313" key="1">
    <source>
        <dbReference type="EMBL" id="VTR93099.1"/>
    </source>
</evidence>
<sequence length="49" mass="5420">MRRKFVAATEAGDGRAARQLELIGKLYATERALPPRPALIRTFKPSHSA</sequence>
<gene>
    <name evidence="1" type="ORF">SOIL9_46150</name>
</gene>
<dbReference type="Proteomes" id="UP000464178">
    <property type="component" value="Chromosome"/>
</dbReference>
<dbReference type="AlphaFoldDB" id="A0A6P2CVY4"/>
<dbReference type="KEGG" id="gms:SOIL9_46150"/>
<organism evidence="1 2">
    <name type="scientific">Gemmata massiliana</name>
    <dbReference type="NCBI Taxonomy" id="1210884"/>
    <lineage>
        <taxon>Bacteria</taxon>
        <taxon>Pseudomonadati</taxon>
        <taxon>Planctomycetota</taxon>
        <taxon>Planctomycetia</taxon>
        <taxon>Gemmatales</taxon>
        <taxon>Gemmataceae</taxon>
        <taxon>Gemmata</taxon>
    </lineage>
</organism>
<evidence type="ECO:0000313" key="2">
    <source>
        <dbReference type="Proteomes" id="UP000464178"/>
    </source>
</evidence>
<protein>
    <submittedName>
        <fullName evidence="1">: DDE_Tnp_IS66</fullName>
    </submittedName>
</protein>
<accession>A0A6P2CVY4</accession>
<keyword evidence="2" id="KW-1185">Reference proteome</keyword>
<reference evidence="1 2" key="1">
    <citation type="submission" date="2019-05" db="EMBL/GenBank/DDBJ databases">
        <authorList>
            <consortium name="Science for Life Laboratories"/>
        </authorList>
    </citation>
    <scope>NUCLEOTIDE SEQUENCE [LARGE SCALE GENOMIC DNA]</scope>
    <source>
        <strain evidence="1">Soil9</strain>
    </source>
</reference>